<dbReference type="InterPro" id="IPR014722">
    <property type="entry name" value="Rib_uL2_dom2"/>
</dbReference>
<keyword evidence="8" id="KW-1185">Reference proteome</keyword>
<evidence type="ECO:0000256" key="5">
    <source>
        <dbReference type="ARBA" id="ARBA00023274"/>
    </source>
</evidence>
<dbReference type="InterPro" id="IPR022669">
    <property type="entry name" value="Ribosomal_uL2_C"/>
</dbReference>
<evidence type="ECO:0000256" key="4">
    <source>
        <dbReference type="ARBA" id="ARBA00023128"/>
    </source>
</evidence>
<evidence type="ECO:0000259" key="6">
    <source>
        <dbReference type="SMART" id="SM01382"/>
    </source>
</evidence>
<comment type="subcellular location">
    <subcellularLocation>
        <location evidence="1">Mitochondrion</location>
    </subcellularLocation>
</comment>
<comment type="similarity">
    <text evidence="2">Belongs to the universal ribosomal protein uL2 family.</text>
</comment>
<accession>A0AAP0QRD4</accession>
<dbReference type="GO" id="GO:0005762">
    <property type="term" value="C:mitochondrial large ribosomal subunit"/>
    <property type="evidence" value="ECO:0007669"/>
    <property type="project" value="TreeGrafter"/>
</dbReference>
<dbReference type="Pfam" id="PF03947">
    <property type="entry name" value="Ribosomal_L2_C"/>
    <property type="match status" value="1"/>
</dbReference>
<keyword evidence="5" id="KW-0687">Ribonucleoprotein</keyword>
<dbReference type="GO" id="GO:0032543">
    <property type="term" value="P:mitochondrial translation"/>
    <property type="evidence" value="ECO:0007669"/>
    <property type="project" value="TreeGrafter"/>
</dbReference>
<dbReference type="GO" id="GO:0003723">
    <property type="term" value="F:RNA binding"/>
    <property type="evidence" value="ECO:0007669"/>
    <property type="project" value="TreeGrafter"/>
</dbReference>
<dbReference type="PANTHER" id="PTHR13691:SF72">
    <property type="entry name" value="EXPRESSED PROTEIN"/>
    <property type="match status" value="1"/>
</dbReference>
<evidence type="ECO:0000313" key="7">
    <source>
        <dbReference type="EMBL" id="KAK9200557.1"/>
    </source>
</evidence>
<name>A0AAP0QRD4_9ROSI</name>
<gene>
    <name evidence="7" type="ORF">WN944_015755</name>
</gene>
<dbReference type="SMART" id="SM01382">
    <property type="entry name" value="Ribosomal_L2_C"/>
    <property type="match status" value="1"/>
</dbReference>
<dbReference type="GO" id="GO:0003735">
    <property type="term" value="F:structural constituent of ribosome"/>
    <property type="evidence" value="ECO:0007669"/>
    <property type="project" value="InterPro"/>
</dbReference>
<dbReference type="Gene3D" id="2.30.30.30">
    <property type="match status" value="1"/>
</dbReference>
<evidence type="ECO:0000256" key="2">
    <source>
        <dbReference type="ARBA" id="ARBA00005636"/>
    </source>
</evidence>
<evidence type="ECO:0000256" key="3">
    <source>
        <dbReference type="ARBA" id="ARBA00022980"/>
    </source>
</evidence>
<evidence type="ECO:0000256" key="1">
    <source>
        <dbReference type="ARBA" id="ARBA00004173"/>
    </source>
</evidence>
<evidence type="ECO:0000313" key="8">
    <source>
        <dbReference type="Proteomes" id="UP001428341"/>
    </source>
</evidence>
<dbReference type="SUPFAM" id="SSF50104">
    <property type="entry name" value="Translation proteins SH3-like domain"/>
    <property type="match status" value="1"/>
</dbReference>
<dbReference type="InterPro" id="IPR008991">
    <property type="entry name" value="Translation_prot_SH3-like_sf"/>
</dbReference>
<feature type="domain" description="Large ribosomal subunit protein uL2 C-terminal" evidence="6">
    <location>
        <begin position="155"/>
        <end position="256"/>
    </location>
</feature>
<protein>
    <recommendedName>
        <fullName evidence="6">Large ribosomal subunit protein uL2 C-terminal domain-containing protein</fullName>
    </recommendedName>
</protein>
<comment type="caution">
    <text evidence="7">The sequence shown here is derived from an EMBL/GenBank/DDBJ whole genome shotgun (WGS) entry which is preliminary data.</text>
</comment>
<dbReference type="PANTHER" id="PTHR13691">
    <property type="entry name" value="RIBOSOMAL PROTEIN L2"/>
    <property type="match status" value="1"/>
</dbReference>
<proteinExistence type="inferred from homology"/>
<keyword evidence="3" id="KW-0689">Ribosomal protein</keyword>
<reference evidence="7 8" key="1">
    <citation type="submission" date="2024-05" db="EMBL/GenBank/DDBJ databases">
        <title>Haplotype-resolved chromosome-level genome assembly of Huyou (Citrus changshanensis).</title>
        <authorList>
            <person name="Miao C."/>
            <person name="Chen W."/>
            <person name="Wu Y."/>
            <person name="Wang L."/>
            <person name="Zhao S."/>
            <person name="Grierson D."/>
            <person name="Xu C."/>
            <person name="Chen K."/>
        </authorList>
    </citation>
    <scope>NUCLEOTIDE SEQUENCE [LARGE SCALE GENOMIC DNA]</scope>
    <source>
        <strain evidence="7">01-14</strain>
        <tissue evidence="7">Leaf</tissue>
    </source>
</reference>
<dbReference type="InterPro" id="IPR002171">
    <property type="entry name" value="Ribosomal_uL2"/>
</dbReference>
<dbReference type="EMBL" id="JBCGBO010000005">
    <property type="protein sequence ID" value="KAK9200557.1"/>
    <property type="molecule type" value="Genomic_DNA"/>
</dbReference>
<dbReference type="Gene3D" id="4.10.950.10">
    <property type="entry name" value="Ribosomal protein L2, domain 3"/>
    <property type="match status" value="1"/>
</dbReference>
<dbReference type="AlphaFoldDB" id="A0AAP0QRD4"/>
<organism evidence="7 8">
    <name type="scientific">Citrus x changshan-huyou</name>
    <dbReference type="NCBI Taxonomy" id="2935761"/>
    <lineage>
        <taxon>Eukaryota</taxon>
        <taxon>Viridiplantae</taxon>
        <taxon>Streptophyta</taxon>
        <taxon>Embryophyta</taxon>
        <taxon>Tracheophyta</taxon>
        <taxon>Spermatophyta</taxon>
        <taxon>Magnoliopsida</taxon>
        <taxon>eudicotyledons</taxon>
        <taxon>Gunneridae</taxon>
        <taxon>Pentapetalae</taxon>
        <taxon>rosids</taxon>
        <taxon>malvids</taxon>
        <taxon>Sapindales</taxon>
        <taxon>Rutaceae</taxon>
        <taxon>Aurantioideae</taxon>
        <taxon>Citrus</taxon>
    </lineage>
</organism>
<keyword evidence="4" id="KW-0496">Mitochondrion</keyword>
<dbReference type="Proteomes" id="UP001428341">
    <property type="component" value="Unassembled WGS sequence"/>
</dbReference>
<sequence>MPALPETKYWSDSQQHLSQRTHHFPEIWRSISRCLTNLTSFKMHLLPSLDSSQWNTCELVGCCILQKPPTPRTTTARLEETKDLLESIQTVRSMRGALIINRLNELMLATCYDRQGELDRRNQNLTNRDTREISRNGLVQNMLSCIDTLHSRWEASSSCRDVNQDFEKEPTSRYCLVRLRCGNEKVIDPRCRATIGTVSNPSHGAKKLSKAGQRSWLGRRAVVRGVAMIPVYCPHVGRSKSSGNNGRCSLTPWGKPCKSGHKTASPRKKEKLAV</sequence>
<dbReference type="InterPro" id="IPR014726">
    <property type="entry name" value="Ribosomal_uL2_dom3"/>
</dbReference>